<dbReference type="AlphaFoldDB" id="A0A1V9G1Q4"/>
<keyword evidence="3" id="KW-0472">Membrane</keyword>
<dbReference type="OrthoDB" id="9777147at2"/>
<dbReference type="EMBL" id="LVYD01000042">
    <property type="protein sequence ID" value="OQP64484.1"/>
    <property type="molecule type" value="Genomic_DNA"/>
</dbReference>
<keyword evidence="1 2" id="KW-0808">Transferase</keyword>
<dbReference type="GO" id="GO:0016780">
    <property type="term" value="F:phosphotransferase activity, for other substituted phosphate groups"/>
    <property type="evidence" value="ECO:0007669"/>
    <property type="project" value="InterPro"/>
</dbReference>
<sequence length="255" mass="28224">MKHIPNLFTLLNLFFGCIAIIYILQNGVIIVANEEGAQWLDVPEKIWLGSLFIALAAVVDFLDGFVARLFNATSALGKQLDSLADCVSFGVAPGMIIYQFLRVSYASSPNALELPVIYLLPAFLVPCAAAFRLGKFNLDDSQQYGFKGVPTPAAGLLIASFPLIYWYFKDNADAMRLMLNQWLWYGIIIAVSALMVSNLPLMALKFKNFSVKSNFPKLILLLAAIIAAIFLKWLAVPVVFILYIILSLAFKNKTT</sequence>
<feature type="transmembrane region" description="Helical" evidence="3">
    <location>
        <begin position="116"/>
        <end position="134"/>
    </location>
</feature>
<proteinExistence type="inferred from homology"/>
<accession>A0A1V9G1Q4</accession>
<dbReference type="PROSITE" id="PS00379">
    <property type="entry name" value="CDP_ALCOHOL_P_TRANSF"/>
    <property type="match status" value="1"/>
</dbReference>
<feature type="transmembrane region" description="Helical" evidence="3">
    <location>
        <begin position="7"/>
        <end position="25"/>
    </location>
</feature>
<dbReference type="GO" id="GO:0016020">
    <property type="term" value="C:membrane"/>
    <property type="evidence" value="ECO:0007669"/>
    <property type="project" value="InterPro"/>
</dbReference>
<organism evidence="4 5">
    <name type="scientific">Niastella vici</name>
    <dbReference type="NCBI Taxonomy" id="1703345"/>
    <lineage>
        <taxon>Bacteria</taxon>
        <taxon>Pseudomonadati</taxon>
        <taxon>Bacteroidota</taxon>
        <taxon>Chitinophagia</taxon>
        <taxon>Chitinophagales</taxon>
        <taxon>Chitinophagaceae</taxon>
        <taxon>Niastella</taxon>
    </lineage>
</organism>
<feature type="transmembrane region" description="Helical" evidence="3">
    <location>
        <begin position="218"/>
        <end position="246"/>
    </location>
</feature>
<dbReference type="Proteomes" id="UP000192796">
    <property type="component" value="Unassembled WGS sequence"/>
</dbReference>
<evidence type="ECO:0000256" key="2">
    <source>
        <dbReference type="RuleBase" id="RU003750"/>
    </source>
</evidence>
<keyword evidence="3" id="KW-0812">Transmembrane</keyword>
<evidence type="ECO:0000313" key="5">
    <source>
        <dbReference type="Proteomes" id="UP000192796"/>
    </source>
</evidence>
<reference evidence="4 5" key="1">
    <citation type="submission" date="2016-03" db="EMBL/GenBank/DDBJ databases">
        <title>Niastella vici sp. nov., isolated from farmland soil.</title>
        <authorList>
            <person name="Chen L."/>
            <person name="Wang D."/>
            <person name="Yang S."/>
            <person name="Wang G."/>
        </authorList>
    </citation>
    <scope>NUCLEOTIDE SEQUENCE [LARGE SCALE GENOMIC DNA]</scope>
    <source>
        <strain evidence="4 5">DJ57</strain>
    </source>
</reference>
<dbReference type="RefSeq" id="WP_081147105.1">
    <property type="nucleotide sequence ID" value="NZ_LVYD01000042.1"/>
</dbReference>
<dbReference type="InterPro" id="IPR048254">
    <property type="entry name" value="CDP_ALCOHOL_P_TRANSF_CS"/>
</dbReference>
<dbReference type="STRING" id="1703345.A3860_21195"/>
<comment type="similarity">
    <text evidence="2">Belongs to the CDP-alcohol phosphatidyltransferase class-I family.</text>
</comment>
<feature type="transmembrane region" description="Helical" evidence="3">
    <location>
        <begin position="82"/>
        <end position="101"/>
    </location>
</feature>
<protein>
    <submittedName>
        <fullName evidence="4">CDP-alcohol phosphatidyltransferase</fullName>
    </submittedName>
</protein>
<gene>
    <name evidence="4" type="ORF">A3860_21195</name>
</gene>
<dbReference type="InterPro" id="IPR000462">
    <property type="entry name" value="CDP-OH_P_trans"/>
</dbReference>
<name>A0A1V9G1Q4_9BACT</name>
<feature type="transmembrane region" description="Helical" evidence="3">
    <location>
        <begin position="146"/>
        <end position="168"/>
    </location>
</feature>
<feature type="transmembrane region" description="Helical" evidence="3">
    <location>
        <begin position="45"/>
        <end position="70"/>
    </location>
</feature>
<dbReference type="Pfam" id="PF01066">
    <property type="entry name" value="CDP-OH_P_transf"/>
    <property type="match status" value="1"/>
</dbReference>
<dbReference type="InterPro" id="IPR043130">
    <property type="entry name" value="CDP-OH_PTrfase_TM_dom"/>
</dbReference>
<feature type="transmembrane region" description="Helical" evidence="3">
    <location>
        <begin position="183"/>
        <end position="206"/>
    </location>
</feature>
<comment type="caution">
    <text evidence="4">The sequence shown here is derived from an EMBL/GenBank/DDBJ whole genome shotgun (WGS) entry which is preliminary data.</text>
</comment>
<dbReference type="GO" id="GO:0008654">
    <property type="term" value="P:phospholipid biosynthetic process"/>
    <property type="evidence" value="ECO:0007669"/>
    <property type="project" value="InterPro"/>
</dbReference>
<evidence type="ECO:0000313" key="4">
    <source>
        <dbReference type="EMBL" id="OQP64484.1"/>
    </source>
</evidence>
<dbReference type="Gene3D" id="1.20.120.1760">
    <property type="match status" value="1"/>
</dbReference>
<evidence type="ECO:0000256" key="1">
    <source>
        <dbReference type="ARBA" id="ARBA00022679"/>
    </source>
</evidence>
<dbReference type="PROSITE" id="PS51257">
    <property type="entry name" value="PROKAR_LIPOPROTEIN"/>
    <property type="match status" value="1"/>
</dbReference>
<keyword evidence="3" id="KW-1133">Transmembrane helix</keyword>
<keyword evidence="5" id="KW-1185">Reference proteome</keyword>
<evidence type="ECO:0000256" key="3">
    <source>
        <dbReference type="SAM" id="Phobius"/>
    </source>
</evidence>